<dbReference type="Proteomes" id="UP001174909">
    <property type="component" value="Unassembled WGS sequence"/>
</dbReference>
<accession>A0AA35WD72</accession>
<reference evidence="1" key="1">
    <citation type="submission" date="2023-03" db="EMBL/GenBank/DDBJ databases">
        <authorList>
            <person name="Steffen K."/>
            <person name="Cardenas P."/>
        </authorList>
    </citation>
    <scope>NUCLEOTIDE SEQUENCE</scope>
</reference>
<comment type="caution">
    <text evidence="1">The sequence shown here is derived from an EMBL/GenBank/DDBJ whole genome shotgun (WGS) entry which is preliminary data.</text>
</comment>
<sequence>MSIWRTATETIGDRYNNYFIDGEAFDWLLMAERLINVAGDLIPKDERETLLFTGRFPESFDAEGFRDLLGVQKHSGYLNYFYGVVVEEALQLAVEREVHKREVSNGNQYQDDFTEEAFFRIYRRGRTELFQDFCDQMGYPDASSMSLSQCKEFLYWLFKHRVHISDKAKIASDTRKGMAQLQELANAQPNSTAIGYAPEQP</sequence>
<dbReference type="EMBL" id="CASHTH010001587">
    <property type="protein sequence ID" value="CAI8017063.1"/>
    <property type="molecule type" value="Genomic_DNA"/>
</dbReference>
<evidence type="ECO:0000313" key="1">
    <source>
        <dbReference type="EMBL" id="CAI8017063.1"/>
    </source>
</evidence>
<keyword evidence="2" id="KW-1185">Reference proteome</keyword>
<gene>
    <name evidence="1" type="ORF">GBAR_LOCUS10411</name>
</gene>
<proteinExistence type="predicted"/>
<evidence type="ECO:0000313" key="2">
    <source>
        <dbReference type="Proteomes" id="UP001174909"/>
    </source>
</evidence>
<name>A0AA35WD72_GEOBA</name>
<organism evidence="1 2">
    <name type="scientific">Geodia barretti</name>
    <name type="common">Barrett's horny sponge</name>
    <dbReference type="NCBI Taxonomy" id="519541"/>
    <lineage>
        <taxon>Eukaryota</taxon>
        <taxon>Metazoa</taxon>
        <taxon>Porifera</taxon>
        <taxon>Demospongiae</taxon>
        <taxon>Heteroscleromorpha</taxon>
        <taxon>Tetractinellida</taxon>
        <taxon>Astrophorina</taxon>
        <taxon>Geodiidae</taxon>
        <taxon>Geodia</taxon>
    </lineage>
</organism>
<dbReference type="AlphaFoldDB" id="A0AA35WD72"/>
<protein>
    <submittedName>
        <fullName evidence="1">Uncharacterized protein</fullName>
    </submittedName>
</protein>